<evidence type="ECO:0000256" key="1">
    <source>
        <dbReference type="SAM" id="MobiDB-lite"/>
    </source>
</evidence>
<evidence type="ECO:0000313" key="5">
    <source>
        <dbReference type="Proteomes" id="UP000244005"/>
    </source>
</evidence>
<keyword evidence="5" id="KW-1185">Reference proteome</keyword>
<evidence type="ECO:0008006" key="6">
    <source>
        <dbReference type="Google" id="ProtNLM"/>
    </source>
</evidence>
<dbReference type="EMBL" id="KZ772705">
    <property type="protein sequence ID" value="PTQ41733.1"/>
    <property type="molecule type" value="Genomic_DNA"/>
</dbReference>
<sequence length="713" mass="77999">MRGVSVYSTFGYRGEVMASDREWFDTWLHQSRTPPRLMKVQTSEDELDAEHQNLRMLLNVFPGISLPCIAEAYTLAEGDPNYAAELLAHGSSSKPISDVRQKVGRNVAPHELSEEAQFFDSTCKPLESVFHFEKMSEQLKKVEKQEAGSVVSHEAPGAHNHSGRPPEENSGLSFGTQETVWQSACQLGITFGGSSACMGGNGGKILSNSSALGCVGGTAAGNGASNGTGNVLSDSGSSLLPGWKGFNVGKKVSAISGTVSCHRQQRRNGFSHFDAGKDSKEHRDGDEVLFYGKQRKKKKGGMNRNDDCGSFADDSVRQTEDFLYSMLGDSFELGIDVVRDVLEHFSGDTNEALETLLHMASTSPGFHCTELPDQVSEPLQNLIQVFPNMDPAEVLIAFQECDEDIVQAINAILQKELVLKESMAEDDSVERTQFDHVLSTLHESFPTVERSFLSEVLQASECSYGDAVQALKEAGMTPVNERAQTKVDPAEVLQALFRREPESSDAGSSCEQNTNGELYTVVAARPRARSCATDSKIVKAKVDEYERHRATANELWSKMKKCFQEAAAAHSRGQRALAGDLSQKGQLYKAQAREASLRASENIFNVKNRDIENNITIDLHAQHVQEAFRLLKLHLRSLSSISSVHTLTVITGHGSHSASGRARIKPALTEYLAKTHIPWAEPNAGCLVIKMCDVRTHYPGHKSSDSSSESESQ</sequence>
<feature type="domain" description="CUE" evidence="3">
    <location>
        <begin position="374"/>
        <end position="417"/>
    </location>
</feature>
<feature type="domain" description="CUE" evidence="3">
    <location>
        <begin position="433"/>
        <end position="476"/>
    </location>
</feature>
<dbReference type="InterPro" id="IPR036063">
    <property type="entry name" value="Smr_dom_sf"/>
</dbReference>
<dbReference type="InterPro" id="IPR009060">
    <property type="entry name" value="UBA-like_sf"/>
</dbReference>
<dbReference type="PROSITE" id="PS50828">
    <property type="entry name" value="SMR"/>
    <property type="match status" value="1"/>
</dbReference>
<protein>
    <recommendedName>
        <fullName evidence="6">Smr domain-containing protein</fullName>
    </recommendedName>
</protein>
<feature type="domain" description="Smr" evidence="2">
    <location>
        <begin position="617"/>
        <end position="692"/>
    </location>
</feature>
<dbReference type="SMART" id="SM01162">
    <property type="entry name" value="DUF1771"/>
    <property type="match status" value="1"/>
</dbReference>
<evidence type="ECO:0000313" key="4">
    <source>
        <dbReference type="EMBL" id="PTQ41733.1"/>
    </source>
</evidence>
<organism evidence="4 5">
    <name type="scientific">Marchantia polymorpha</name>
    <name type="common">Common liverwort</name>
    <name type="synonym">Marchantia aquatica</name>
    <dbReference type="NCBI Taxonomy" id="3197"/>
    <lineage>
        <taxon>Eukaryota</taxon>
        <taxon>Viridiplantae</taxon>
        <taxon>Streptophyta</taxon>
        <taxon>Embryophyta</taxon>
        <taxon>Marchantiophyta</taxon>
        <taxon>Marchantiopsida</taxon>
        <taxon>Marchantiidae</taxon>
        <taxon>Marchantiales</taxon>
        <taxon>Marchantiaceae</taxon>
        <taxon>Marchantia</taxon>
    </lineage>
</organism>
<evidence type="ECO:0000259" key="2">
    <source>
        <dbReference type="PROSITE" id="PS50828"/>
    </source>
</evidence>
<dbReference type="SUPFAM" id="SSF160443">
    <property type="entry name" value="SMR domain-like"/>
    <property type="match status" value="1"/>
</dbReference>
<dbReference type="CDD" id="cd14279">
    <property type="entry name" value="CUE"/>
    <property type="match status" value="2"/>
</dbReference>
<dbReference type="InterPro" id="IPR003892">
    <property type="entry name" value="CUE"/>
</dbReference>
<dbReference type="PROSITE" id="PS51140">
    <property type="entry name" value="CUE"/>
    <property type="match status" value="2"/>
</dbReference>
<dbReference type="SMART" id="SM00546">
    <property type="entry name" value="CUE"/>
    <property type="match status" value="2"/>
</dbReference>
<dbReference type="Proteomes" id="UP000244005">
    <property type="component" value="Unassembled WGS sequence"/>
</dbReference>
<dbReference type="SMART" id="SM00463">
    <property type="entry name" value="SMR"/>
    <property type="match status" value="1"/>
</dbReference>
<dbReference type="InterPro" id="IPR002625">
    <property type="entry name" value="Smr_dom"/>
</dbReference>
<reference evidence="5" key="1">
    <citation type="journal article" date="2017" name="Cell">
        <title>Insights into land plant evolution garnered from the Marchantia polymorpha genome.</title>
        <authorList>
            <person name="Bowman J.L."/>
            <person name="Kohchi T."/>
            <person name="Yamato K.T."/>
            <person name="Jenkins J."/>
            <person name="Shu S."/>
            <person name="Ishizaki K."/>
            <person name="Yamaoka S."/>
            <person name="Nishihama R."/>
            <person name="Nakamura Y."/>
            <person name="Berger F."/>
            <person name="Adam C."/>
            <person name="Aki S.S."/>
            <person name="Althoff F."/>
            <person name="Araki T."/>
            <person name="Arteaga-Vazquez M.A."/>
            <person name="Balasubrmanian S."/>
            <person name="Barry K."/>
            <person name="Bauer D."/>
            <person name="Boehm C.R."/>
            <person name="Briginshaw L."/>
            <person name="Caballero-Perez J."/>
            <person name="Catarino B."/>
            <person name="Chen F."/>
            <person name="Chiyoda S."/>
            <person name="Chovatia M."/>
            <person name="Davies K.M."/>
            <person name="Delmans M."/>
            <person name="Demura T."/>
            <person name="Dierschke T."/>
            <person name="Dolan L."/>
            <person name="Dorantes-Acosta A.E."/>
            <person name="Eklund D.M."/>
            <person name="Florent S.N."/>
            <person name="Flores-Sandoval E."/>
            <person name="Fujiyama A."/>
            <person name="Fukuzawa H."/>
            <person name="Galik B."/>
            <person name="Grimanelli D."/>
            <person name="Grimwood J."/>
            <person name="Grossniklaus U."/>
            <person name="Hamada T."/>
            <person name="Haseloff J."/>
            <person name="Hetherington A.J."/>
            <person name="Higo A."/>
            <person name="Hirakawa Y."/>
            <person name="Hundley H.N."/>
            <person name="Ikeda Y."/>
            <person name="Inoue K."/>
            <person name="Inoue S.I."/>
            <person name="Ishida S."/>
            <person name="Jia Q."/>
            <person name="Kakita M."/>
            <person name="Kanazawa T."/>
            <person name="Kawai Y."/>
            <person name="Kawashima T."/>
            <person name="Kennedy M."/>
            <person name="Kinose K."/>
            <person name="Kinoshita T."/>
            <person name="Kohara Y."/>
            <person name="Koide E."/>
            <person name="Komatsu K."/>
            <person name="Kopischke S."/>
            <person name="Kubo M."/>
            <person name="Kyozuka J."/>
            <person name="Lagercrantz U."/>
            <person name="Lin S.S."/>
            <person name="Lindquist E."/>
            <person name="Lipzen A.M."/>
            <person name="Lu C.W."/>
            <person name="De Luna E."/>
            <person name="Martienssen R.A."/>
            <person name="Minamino N."/>
            <person name="Mizutani M."/>
            <person name="Mizutani M."/>
            <person name="Mochizuki N."/>
            <person name="Monte I."/>
            <person name="Mosher R."/>
            <person name="Nagasaki H."/>
            <person name="Nakagami H."/>
            <person name="Naramoto S."/>
            <person name="Nishitani K."/>
            <person name="Ohtani M."/>
            <person name="Okamoto T."/>
            <person name="Okumura M."/>
            <person name="Phillips J."/>
            <person name="Pollak B."/>
            <person name="Reinders A."/>
            <person name="Rovekamp M."/>
            <person name="Sano R."/>
            <person name="Sawa S."/>
            <person name="Schmid M.W."/>
            <person name="Shirakawa M."/>
            <person name="Solano R."/>
            <person name="Spunde A."/>
            <person name="Suetsugu N."/>
            <person name="Sugano S."/>
            <person name="Sugiyama A."/>
            <person name="Sun R."/>
            <person name="Suzuki Y."/>
            <person name="Takenaka M."/>
            <person name="Takezawa D."/>
            <person name="Tomogane H."/>
            <person name="Tsuzuki M."/>
            <person name="Ueda T."/>
            <person name="Umeda M."/>
            <person name="Ward J.M."/>
            <person name="Watanabe Y."/>
            <person name="Yazaki K."/>
            <person name="Yokoyama R."/>
            <person name="Yoshitake Y."/>
            <person name="Yotsui I."/>
            <person name="Zachgo S."/>
            <person name="Schmutz J."/>
        </authorList>
    </citation>
    <scope>NUCLEOTIDE SEQUENCE [LARGE SCALE GENOMIC DNA]</scope>
    <source>
        <strain evidence="5">Tak-1</strain>
    </source>
</reference>
<dbReference type="Gramene" id="Mp1g15340.1">
    <property type="protein sequence ID" value="Mp1g15340.1.cds"/>
    <property type="gene ID" value="Mp1g15340"/>
</dbReference>
<dbReference type="OrthoDB" id="3231855at2759"/>
<dbReference type="InterPro" id="IPR013899">
    <property type="entry name" value="DUF1771"/>
</dbReference>
<evidence type="ECO:0000259" key="3">
    <source>
        <dbReference type="PROSITE" id="PS51140"/>
    </source>
</evidence>
<dbReference type="PANTHER" id="PTHR47676:SF1">
    <property type="entry name" value="SMR DOMAIN-CONTAINING PROTEIN"/>
    <property type="match status" value="1"/>
</dbReference>
<dbReference type="GO" id="GO:0043130">
    <property type="term" value="F:ubiquitin binding"/>
    <property type="evidence" value="ECO:0007669"/>
    <property type="project" value="InterPro"/>
</dbReference>
<feature type="region of interest" description="Disordered" evidence="1">
    <location>
        <begin position="143"/>
        <end position="174"/>
    </location>
</feature>
<name>A0A2R6X6L2_MARPO</name>
<dbReference type="SUPFAM" id="SSF46934">
    <property type="entry name" value="UBA-like"/>
    <property type="match status" value="1"/>
</dbReference>
<gene>
    <name evidence="4" type="ORF">MARPO_0033s0127</name>
</gene>
<dbReference type="InterPro" id="IPR055319">
    <property type="entry name" value="At5g58720-like"/>
</dbReference>
<dbReference type="Gene3D" id="3.30.1370.110">
    <property type="match status" value="1"/>
</dbReference>
<proteinExistence type="predicted"/>
<dbReference type="Pfam" id="PF08590">
    <property type="entry name" value="DUF1771"/>
    <property type="match status" value="1"/>
</dbReference>
<dbReference type="AlphaFoldDB" id="A0A2R6X6L2"/>
<dbReference type="PANTHER" id="PTHR47676">
    <property type="entry name" value="OS01G0225100 PROTEIN"/>
    <property type="match status" value="1"/>
</dbReference>
<accession>A0A2R6X6L2</accession>